<dbReference type="KEGG" id="gog:C1280_31600"/>
<dbReference type="SUPFAM" id="SSF49785">
    <property type="entry name" value="Galactose-binding domain-like"/>
    <property type="match status" value="1"/>
</dbReference>
<accession>A0A2Z3H4Z8</accession>
<dbReference type="Proteomes" id="UP000245802">
    <property type="component" value="Chromosome"/>
</dbReference>
<protein>
    <submittedName>
        <fullName evidence="1">Uncharacterized protein</fullName>
    </submittedName>
</protein>
<dbReference type="EMBL" id="CP025958">
    <property type="protein sequence ID" value="AWM41083.1"/>
    <property type="molecule type" value="Genomic_DNA"/>
</dbReference>
<dbReference type="Gene3D" id="2.60.120.260">
    <property type="entry name" value="Galactose-binding domain-like"/>
    <property type="match status" value="1"/>
</dbReference>
<organism evidence="1 2">
    <name type="scientific">Gemmata obscuriglobus</name>
    <dbReference type="NCBI Taxonomy" id="114"/>
    <lineage>
        <taxon>Bacteria</taxon>
        <taxon>Pseudomonadati</taxon>
        <taxon>Planctomycetota</taxon>
        <taxon>Planctomycetia</taxon>
        <taxon>Gemmatales</taxon>
        <taxon>Gemmataceae</taxon>
        <taxon>Gemmata</taxon>
    </lineage>
</organism>
<dbReference type="OrthoDB" id="287777at2"/>
<evidence type="ECO:0000313" key="1">
    <source>
        <dbReference type="EMBL" id="AWM41083.1"/>
    </source>
</evidence>
<gene>
    <name evidence="1" type="ORF">C1280_31600</name>
</gene>
<evidence type="ECO:0000313" key="2">
    <source>
        <dbReference type="Proteomes" id="UP000245802"/>
    </source>
</evidence>
<dbReference type="AlphaFoldDB" id="A0A2Z3H4Z8"/>
<reference evidence="1 2" key="1">
    <citation type="submission" date="2018-01" db="EMBL/GenBank/DDBJ databases">
        <title>G. obscuriglobus.</title>
        <authorList>
            <person name="Franke J."/>
            <person name="Blomberg W."/>
            <person name="Selmecki A."/>
        </authorList>
    </citation>
    <scope>NUCLEOTIDE SEQUENCE [LARGE SCALE GENOMIC DNA]</scope>
    <source>
        <strain evidence="1 2">DSM 5831</strain>
    </source>
</reference>
<dbReference type="RefSeq" id="WP_109571351.1">
    <property type="nucleotide sequence ID" value="NZ_CP025958.1"/>
</dbReference>
<name>A0A2Z3H4Z8_9BACT</name>
<sequence length="82" mass="8661">MRHSRKFGRPRTLDPNERVWLVCEHVPGSGEVTVNGVLVGTLATAGSFAADITARLAPRNEVALVVASEAPLGAVALEIREG</sequence>
<keyword evidence="2" id="KW-1185">Reference proteome</keyword>
<proteinExistence type="predicted"/>
<dbReference type="InterPro" id="IPR008979">
    <property type="entry name" value="Galactose-bd-like_sf"/>
</dbReference>